<name>A0A1X7IZL8_9SPHI</name>
<dbReference type="Pfam" id="PF03793">
    <property type="entry name" value="PASTA"/>
    <property type="match status" value="2"/>
</dbReference>
<dbReference type="InterPro" id="IPR005543">
    <property type="entry name" value="PASTA_dom"/>
</dbReference>
<dbReference type="EMBL" id="FXAU01000002">
    <property type="protein sequence ID" value="SMG20648.1"/>
    <property type="molecule type" value="Genomic_DNA"/>
</dbReference>
<dbReference type="RefSeq" id="WP_085472130.1">
    <property type="nucleotide sequence ID" value="NZ_CP038029.1"/>
</dbReference>
<organism evidence="1 2">
    <name type="scientific">Sphingobacterium psychroaquaticum</name>
    <dbReference type="NCBI Taxonomy" id="561061"/>
    <lineage>
        <taxon>Bacteria</taxon>
        <taxon>Pseudomonadati</taxon>
        <taxon>Bacteroidota</taxon>
        <taxon>Sphingobacteriia</taxon>
        <taxon>Sphingobacteriales</taxon>
        <taxon>Sphingobacteriaceae</taxon>
        <taxon>Sphingobacterium</taxon>
    </lineage>
</organism>
<dbReference type="PROSITE" id="PS51178">
    <property type="entry name" value="PASTA"/>
    <property type="match status" value="2"/>
</dbReference>
<sequence>MSKILSYLKTSTFRKNFVTILGVTILLFLFLYFGLKVYTKHGDAIEVPIVKGMQIEQAIATLEDAGLEYSLDSVYQMDMKPGLVIEQDPEARAHVKTGRTIYLTFITQVSPEVPFPNIIDKTLIEATAILKNQSLKIADTVYVSDIARDVVLDVKFGGQPLKSGRLIAKGSKVTLVLGNGKGENEVEMPNLLGLSLSEARFALSGAGLSLGGVTYTGTIQDSLAAKVISQLPDTSTKVISIGSPIHLTLSN</sequence>
<protein>
    <submittedName>
        <fullName evidence="1">PASTA domain, binds beta-lactams</fullName>
    </submittedName>
</protein>
<dbReference type="CDD" id="cd06577">
    <property type="entry name" value="PASTA_pknB"/>
    <property type="match status" value="3"/>
</dbReference>
<dbReference type="STRING" id="561061.SAMN05660862_1265"/>
<reference evidence="1 2" key="1">
    <citation type="submission" date="2017-04" db="EMBL/GenBank/DDBJ databases">
        <authorList>
            <person name="Afonso C.L."/>
            <person name="Miller P.J."/>
            <person name="Scott M.A."/>
            <person name="Spackman E."/>
            <person name="Goraichik I."/>
            <person name="Dimitrov K.M."/>
            <person name="Suarez D.L."/>
            <person name="Swayne D.E."/>
        </authorList>
    </citation>
    <scope>NUCLEOTIDE SEQUENCE [LARGE SCALE GENOMIC DNA]</scope>
    <source>
        <strain evidence="1 2">DSM 22418</strain>
    </source>
</reference>
<dbReference type="OrthoDB" id="9803895at2"/>
<dbReference type="SMART" id="SM00740">
    <property type="entry name" value="PASTA"/>
    <property type="match status" value="3"/>
</dbReference>
<gene>
    <name evidence="1" type="ORF">SAMN05660862_1265</name>
</gene>
<dbReference type="Proteomes" id="UP000192980">
    <property type="component" value="Unassembled WGS sequence"/>
</dbReference>
<accession>A0A1X7IZL8</accession>
<evidence type="ECO:0000313" key="2">
    <source>
        <dbReference type="Proteomes" id="UP000192980"/>
    </source>
</evidence>
<dbReference type="Gene3D" id="3.30.10.20">
    <property type="match status" value="3"/>
</dbReference>
<dbReference type="AlphaFoldDB" id="A0A1X7IZL8"/>
<keyword evidence="2" id="KW-1185">Reference proteome</keyword>
<proteinExistence type="predicted"/>
<evidence type="ECO:0000313" key="1">
    <source>
        <dbReference type="EMBL" id="SMG20648.1"/>
    </source>
</evidence>